<keyword evidence="1" id="KW-0472">Membrane</keyword>
<keyword evidence="1" id="KW-0812">Transmembrane</keyword>
<dbReference type="GO" id="GO:0015661">
    <property type="term" value="F:L-lysine efflux transmembrane transporter activity"/>
    <property type="evidence" value="ECO:0007669"/>
    <property type="project" value="InterPro"/>
</dbReference>
<feature type="transmembrane region" description="Helical" evidence="1">
    <location>
        <begin position="203"/>
        <end position="226"/>
    </location>
</feature>
<reference evidence="2" key="1">
    <citation type="journal article" date="2020" name="mSystems">
        <title>Genome- and Community-Level Interaction Insights into Carbon Utilization and Element Cycling Functions of Hydrothermarchaeota in Hydrothermal Sediment.</title>
        <authorList>
            <person name="Zhou Z."/>
            <person name="Liu Y."/>
            <person name="Xu W."/>
            <person name="Pan J."/>
            <person name="Luo Z.H."/>
            <person name="Li M."/>
        </authorList>
    </citation>
    <scope>NUCLEOTIDE SEQUENCE [LARGE SCALE GENOMIC DNA]</scope>
    <source>
        <strain evidence="2">HyVt-19</strain>
    </source>
</reference>
<proteinExistence type="predicted"/>
<evidence type="ECO:0000256" key="1">
    <source>
        <dbReference type="SAM" id="Phobius"/>
    </source>
</evidence>
<dbReference type="PANTHER" id="PTHR35804:SF1">
    <property type="entry name" value="LYSINE EXPORTER LYSO"/>
    <property type="match status" value="1"/>
</dbReference>
<dbReference type="AlphaFoldDB" id="A0A7C1AYA0"/>
<name>A0A7C1AYA0_9BACT</name>
<accession>A0A7C1AYA0</accession>
<dbReference type="PANTHER" id="PTHR35804">
    <property type="entry name" value="LYSINE EXPORTER LYSO"/>
    <property type="match status" value="1"/>
</dbReference>
<feature type="transmembrane region" description="Helical" evidence="1">
    <location>
        <begin position="61"/>
        <end position="77"/>
    </location>
</feature>
<gene>
    <name evidence="2" type="ORF">ENG14_03255</name>
</gene>
<dbReference type="InterPro" id="IPR005642">
    <property type="entry name" value="LysO"/>
</dbReference>
<keyword evidence="1" id="KW-1133">Transmembrane helix</keyword>
<feature type="transmembrane region" description="Helical" evidence="1">
    <location>
        <begin position="160"/>
        <end position="183"/>
    </location>
</feature>
<dbReference type="Pfam" id="PF03956">
    <property type="entry name" value="Lys_export"/>
    <property type="match status" value="1"/>
</dbReference>
<dbReference type="Proteomes" id="UP000886355">
    <property type="component" value="Unassembled WGS sequence"/>
</dbReference>
<organism evidence="2">
    <name type="scientific">Thermodesulforhabdus norvegica</name>
    <dbReference type="NCBI Taxonomy" id="39841"/>
    <lineage>
        <taxon>Bacteria</taxon>
        <taxon>Pseudomonadati</taxon>
        <taxon>Thermodesulfobacteriota</taxon>
        <taxon>Syntrophobacteria</taxon>
        <taxon>Syntrophobacterales</taxon>
        <taxon>Thermodesulforhabdaceae</taxon>
        <taxon>Thermodesulforhabdus</taxon>
    </lineage>
</organism>
<dbReference type="EMBL" id="DQZW01000151">
    <property type="protein sequence ID" value="HDL89902.1"/>
    <property type="molecule type" value="Genomic_DNA"/>
</dbReference>
<protein>
    <submittedName>
        <fullName evidence="2">Lysine exporter LysO family protein</fullName>
    </submittedName>
</protein>
<feature type="transmembrane region" description="Helical" evidence="1">
    <location>
        <begin position="30"/>
        <end position="49"/>
    </location>
</feature>
<sequence length="229" mass="24900">MFSGGECYCCVGDRKANVPWRGTEREMKTVFLIMLTVCCGFFCGWKSWLPAYLLDHSEQCIEYGLMVLLLGIGIDIGRNKGIFRKVKHIGLSLFLVPAGVIVGTCMGALLIPFFMSVRWNEALAVGAGFGWYSLSGILLTEFHSPQLGAVAFLSNILRELLTILSIPLIARYCGPLTLIAPGGATTMDTTLPLIARYSGRTEVTLIAFVNGLVLSALVPVLVPFFVKLG</sequence>
<feature type="transmembrane region" description="Helical" evidence="1">
    <location>
        <begin position="89"/>
        <end position="115"/>
    </location>
</feature>
<evidence type="ECO:0000313" key="2">
    <source>
        <dbReference type="EMBL" id="HDL89902.1"/>
    </source>
</evidence>
<dbReference type="GO" id="GO:0005886">
    <property type="term" value="C:plasma membrane"/>
    <property type="evidence" value="ECO:0007669"/>
    <property type="project" value="TreeGrafter"/>
</dbReference>
<comment type="caution">
    <text evidence="2">The sequence shown here is derived from an EMBL/GenBank/DDBJ whole genome shotgun (WGS) entry which is preliminary data.</text>
</comment>